<keyword evidence="3" id="KW-0808">Transferase</keyword>
<protein>
    <submittedName>
        <fullName evidence="10">Murein L,D-transpeptidase</fullName>
    </submittedName>
</protein>
<keyword evidence="8" id="KW-0732">Signal</keyword>
<dbReference type="GO" id="GO:0005576">
    <property type="term" value="C:extracellular region"/>
    <property type="evidence" value="ECO:0007669"/>
    <property type="project" value="TreeGrafter"/>
</dbReference>
<keyword evidence="4 7" id="KW-0133">Cell shape</keyword>
<keyword evidence="5 7" id="KW-0573">Peptidoglycan synthesis</keyword>
<feature type="active site" description="Proton donor/acceptor" evidence="7">
    <location>
        <position position="293"/>
    </location>
</feature>
<proteinExistence type="inferred from homology"/>
<evidence type="ECO:0000256" key="1">
    <source>
        <dbReference type="ARBA" id="ARBA00004752"/>
    </source>
</evidence>
<dbReference type="AlphaFoldDB" id="A0A918TG54"/>
<dbReference type="RefSeq" id="WP_189567622.1">
    <property type="nucleotide sequence ID" value="NZ_BMXI01000003.1"/>
</dbReference>
<evidence type="ECO:0000313" key="10">
    <source>
        <dbReference type="EMBL" id="GHC45315.1"/>
    </source>
</evidence>
<dbReference type="InterPro" id="IPR050979">
    <property type="entry name" value="LD-transpeptidase"/>
</dbReference>
<accession>A0A918TG54</accession>
<comment type="pathway">
    <text evidence="1 7">Cell wall biogenesis; peptidoglycan biosynthesis.</text>
</comment>
<reference evidence="10" key="1">
    <citation type="journal article" date="2014" name="Int. J. Syst. Evol. Microbiol.">
        <title>Complete genome sequence of Corynebacterium casei LMG S-19264T (=DSM 44701T), isolated from a smear-ripened cheese.</title>
        <authorList>
            <consortium name="US DOE Joint Genome Institute (JGI-PGF)"/>
            <person name="Walter F."/>
            <person name="Albersmeier A."/>
            <person name="Kalinowski J."/>
            <person name="Ruckert C."/>
        </authorList>
    </citation>
    <scope>NUCLEOTIDE SEQUENCE</scope>
    <source>
        <strain evidence="10">KCTC 12988</strain>
    </source>
</reference>
<dbReference type="PANTHER" id="PTHR30582">
    <property type="entry name" value="L,D-TRANSPEPTIDASE"/>
    <property type="match status" value="1"/>
</dbReference>
<dbReference type="Proteomes" id="UP000644507">
    <property type="component" value="Unassembled WGS sequence"/>
</dbReference>
<reference evidence="10" key="2">
    <citation type="submission" date="2020-09" db="EMBL/GenBank/DDBJ databases">
        <authorList>
            <person name="Sun Q."/>
            <person name="Kim S."/>
        </authorList>
    </citation>
    <scope>NUCLEOTIDE SEQUENCE</scope>
    <source>
        <strain evidence="10">KCTC 12988</strain>
    </source>
</reference>
<evidence type="ECO:0000259" key="9">
    <source>
        <dbReference type="PROSITE" id="PS52029"/>
    </source>
</evidence>
<feature type="active site" description="Nucleophile" evidence="7">
    <location>
        <position position="309"/>
    </location>
</feature>
<evidence type="ECO:0000256" key="7">
    <source>
        <dbReference type="PROSITE-ProRule" id="PRU01373"/>
    </source>
</evidence>
<dbReference type="CDD" id="cd16913">
    <property type="entry name" value="YkuD_like"/>
    <property type="match status" value="1"/>
</dbReference>
<evidence type="ECO:0000256" key="8">
    <source>
        <dbReference type="SAM" id="SignalP"/>
    </source>
</evidence>
<dbReference type="GO" id="GO:0018104">
    <property type="term" value="P:peptidoglycan-protein cross-linking"/>
    <property type="evidence" value="ECO:0007669"/>
    <property type="project" value="TreeGrafter"/>
</dbReference>
<feature type="chain" id="PRO_5037755017" evidence="8">
    <location>
        <begin position="18"/>
        <end position="333"/>
    </location>
</feature>
<dbReference type="GO" id="GO:0071972">
    <property type="term" value="F:peptidoglycan L,D-transpeptidase activity"/>
    <property type="evidence" value="ECO:0007669"/>
    <property type="project" value="TreeGrafter"/>
</dbReference>
<dbReference type="Gene3D" id="2.40.440.10">
    <property type="entry name" value="L,D-transpeptidase catalytic domain-like"/>
    <property type="match status" value="1"/>
</dbReference>
<dbReference type="GO" id="GO:0071555">
    <property type="term" value="P:cell wall organization"/>
    <property type="evidence" value="ECO:0007669"/>
    <property type="project" value="UniProtKB-UniRule"/>
</dbReference>
<comment type="caution">
    <text evidence="10">The sequence shown here is derived from an EMBL/GenBank/DDBJ whole genome shotgun (WGS) entry which is preliminary data.</text>
</comment>
<keyword evidence="11" id="KW-1185">Reference proteome</keyword>
<dbReference type="InterPro" id="IPR005490">
    <property type="entry name" value="LD_TPept_cat_dom"/>
</dbReference>
<dbReference type="Pfam" id="PF03734">
    <property type="entry name" value="YkuD"/>
    <property type="match status" value="1"/>
</dbReference>
<dbReference type="SUPFAM" id="SSF141523">
    <property type="entry name" value="L,D-transpeptidase catalytic domain-like"/>
    <property type="match status" value="1"/>
</dbReference>
<evidence type="ECO:0000256" key="4">
    <source>
        <dbReference type="ARBA" id="ARBA00022960"/>
    </source>
</evidence>
<evidence type="ECO:0000256" key="6">
    <source>
        <dbReference type="ARBA" id="ARBA00023316"/>
    </source>
</evidence>
<dbReference type="PANTHER" id="PTHR30582:SF30">
    <property type="entry name" value="BLR4375 PROTEIN"/>
    <property type="match status" value="1"/>
</dbReference>
<comment type="similarity">
    <text evidence="2">Belongs to the YkuD family.</text>
</comment>
<evidence type="ECO:0000256" key="5">
    <source>
        <dbReference type="ARBA" id="ARBA00022984"/>
    </source>
</evidence>
<gene>
    <name evidence="10" type="ORF">GCM10007100_08240</name>
</gene>
<evidence type="ECO:0000313" key="11">
    <source>
        <dbReference type="Proteomes" id="UP000644507"/>
    </source>
</evidence>
<organism evidence="10 11">
    <name type="scientific">Roseibacillus persicicus</name>
    <dbReference type="NCBI Taxonomy" id="454148"/>
    <lineage>
        <taxon>Bacteria</taxon>
        <taxon>Pseudomonadati</taxon>
        <taxon>Verrucomicrobiota</taxon>
        <taxon>Verrucomicrobiia</taxon>
        <taxon>Verrucomicrobiales</taxon>
        <taxon>Verrucomicrobiaceae</taxon>
        <taxon>Roseibacillus</taxon>
    </lineage>
</organism>
<dbReference type="PROSITE" id="PS52029">
    <property type="entry name" value="LD_TPASE"/>
    <property type="match status" value="1"/>
</dbReference>
<dbReference type="GO" id="GO:0008360">
    <property type="term" value="P:regulation of cell shape"/>
    <property type="evidence" value="ECO:0007669"/>
    <property type="project" value="UniProtKB-UniRule"/>
</dbReference>
<dbReference type="EMBL" id="BMXI01000003">
    <property type="protein sequence ID" value="GHC45315.1"/>
    <property type="molecule type" value="Genomic_DNA"/>
</dbReference>
<name>A0A918TG54_9BACT</name>
<sequence>MKTFLIPLLLLTQLVSATDQTLGEERDAAVRVQILLDQKMFGPGFIDGKPGTFTKRAVAAYNRSMGRAEDDLVAIQLEADALVSATYVTATVPRDAKRFVNAKLPTKREEQAKVSALSYRSYFEFMAERYHTSEDVLYELNGRKKTWGVLPGKTLVVPNVEPFKIEDIKPGRMHSGKNSELSKRQVIIDTKEKQIQIYEPIDTSVASNGEAISSGETKYRLVASFPTTPGQERYIHRGTWTLRNAIEWPTWRYDKQLLKEGKRGKEALNIPGGPNNPVGVLWAGLSKSGIGIHGTDSPRTIGRSQSSGCYRLANWDAVRIPQVIRPGATVIVK</sequence>
<feature type="signal peptide" evidence="8">
    <location>
        <begin position="1"/>
        <end position="17"/>
    </location>
</feature>
<keyword evidence="6 7" id="KW-0961">Cell wall biogenesis/degradation</keyword>
<dbReference type="GO" id="GO:0016740">
    <property type="term" value="F:transferase activity"/>
    <property type="evidence" value="ECO:0007669"/>
    <property type="project" value="UniProtKB-KW"/>
</dbReference>
<dbReference type="InterPro" id="IPR038063">
    <property type="entry name" value="Transpep_catalytic_dom"/>
</dbReference>
<evidence type="ECO:0000256" key="3">
    <source>
        <dbReference type="ARBA" id="ARBA00022679"/>
    </source>
</evidence>
<evidence type="ECO:0000256" key="2">
    <source>
        <dbReference type="ARBA" id="ARBA00005992"/>
    </source>
</evidence>
<feature type="domain" description="L,D-TPase catalytic" evidence="9">
    <location>
        <begin position="199"/>
        <end position="333"/>
    </location>
</feature>